<sequence length="301" mass="31963">MSTKTVTTFLLSSLIYSTTRAFVPLDIHPPIDNDDIQPLPSEFDTVHWIPIATLAPLSIIPSPASSVPTPTPSPVKEENDYHILPLGLDANAVPELKVRQVTGQGVAAAAPTAINQISPITTYYINSEVAVGVFTQVPVVYTQTFAPIPDQWTSAGPGTIGLGTISGTVGQVRSKRSLPTQAPLAEGHTMKEGSGNTNERHTGGPETTPWMEKLKKAGKEMMELLSNKEMGKPTMGQEEHAVLLDEGAELSATTYVDALPPEKEQEEADSLLATNDARRAAHAGTLAVLAVGIATMCVSHL</sequence>
<proteinExistence type="predicted"/>
<dbReference type="HOGENOM" id="CLU_059435_0_0_1"/>
<keyword evidence="2" id="KW-0732">Signal</keyword>
<feature type="chain" id="PRO_5004931824" evidence="2">
    <location>
        <begin position="22"/>
        <end position="301"/>
    </location>
</feature>
<dbReference type="Proteomes" id="UP000019471">
    <property type="component" value="Unassembled WGS sequence"/>
</dbReference>
<organism evidence="3 4">
    <name type="scientific">Cladophialophora psammophila CBS 110553</name>
    <dbReference type="NCBI Taxonomy" id="1182543"/>
    <lineage>
        <taxon>Eukaryota</taxon>
        <taxon>Fungi</taxon>
        <taxon>Dikarya</taxon>
        <taxon>Ascomycota</taxon>
        <taxon>Pezizomycotina</taxon>
        <taxon>Eurotiomycetes</taxon>
        <taxon>Chaetothyriomycetidae</taxon>
        <taxon>Chaetothyriales</taxon>
        <taxon>Herpotrichiellaceae</taxon>
        <taxon>Cladophialophora</taxon>
    </lineage>
</organism>
<dbReference type="GeneID" id="19186474"/>
<feature type="region of interest" description="Disordered" evidence="1">
    <location>
        <begin position="171"/>
        <end position="209"/>
    </location>
</feature>
<accession>W9XCK5</accession>
<dbReference type="GO" id="GO:0031505">
    <property type="term" value="P:fungal-type cell wall organization"/>
    <property type="evidence" value="ECO:0007669"/>
    <property type="project" value="InterPro"/>
</dbReference>
<keyword evidence="4" id="KW-1185">Reference proteome</keyword>
<dbReference type="AlphaFoldDB" id="W9XCK5"/>
<feature type="signal peptide" evidence="2">
    <location>
        <begin position="1"/>
        <end position="21"/>
    </location>
</feature>
<dbReference type="InterPro" id="IPR031452">
    <property type="entry name" value="Kre1"/>
</dbReference>
<protein>
    <submittedName>
        <fullName evidence="3">Uncharacterized protein</fullName>
    </submittedName>
</protein>
<dbReference type="Pfam" id="PF17056">
    <property type="entry name" value="KRE1"/>
    <property type="match status" value="1"/>
</dbReference>
<dbReference type="eggNOG" id="ENOG502T3HX">
    <property type="taxonomic scope" value="Eukaryota"/>
</dbReference>
<name>W9XCK5_9EURO</name>
<gene>
    <name evidence="3" type="ORF">A1O5_01741</name>
</gene>
<evidence type="ECO:0000313" key="4">
    <source>
        <dbReference type="Proteomes" id="UP000019471"/>
    </source>
</evidence>
<evidence type="ECO:0000313" key="3">
    <source>
        <dbReference type="EMBL" id="EXJ75045.1"/>
    </source>
</evidence>
<reference evidence="3 4" key="1">
    <citation type="submission" date="2013-03" db="EMBL/GenBank/DDBJ databases">
        <title>The Genome Sequence of Cladophialophora psammophila CBS 110553.</title>
        <authorList>
            <consortium name="The Broad Institute Genomics Platform"/>
            <person name="Cuomo C."/>
            <person name="de Hoog S."/>
            <person name="Gorbushina A."/>
            <person name="Walker B."/>
            <person name="Young S.K."/>
            <person name="Zeng Q."/>
            <person name="Gargeya S."/>
            <person name="Fitzgerald M."/>
            <person name="Haas B."/>
            <person name="Abouelleil A."/>
            <person name="Allen A.W."/>
            <person name="Alvarado L."/>
            <person name="Arachchi H.M."/>
            <person name="Berlin A.M."/>
            <person name="Chapman S.B."/>
            <person name="Gainer-Dewar J."/>
            <person name="Goldberg J."/>
            <person name="Griggs A."/>
            <person name="Gujja S."/>
            <person name="Hansen M."/>
            <person name="Howarth C."/>
            <person name="Imamovic A."/>
            <person name="Ireland A."/>
            <person name="Larimer J."/>
            <person name="McCowan C."/>
            <person name="Murphy C."/>
            <person name="Pearson M."/>
            <person name="Poon T.W."/>
            <person name="Priest M."/>
            <person name="Roberts A."/>
            <person name="Saif S."/>
            <person name="Shea T."/>
            <person name="Sisk P."/>
            <person name="Sykes S."/>
            <person name="Wortman J."/>
            <person name="Nusbaum C."/>
            <person name="Birren B."/>
        </authorList>
    </citation>
    <scope>NUCLEOTIDE SEQUENCE [LARGE SCALE GENOMIC DNA]</scope>
    <source>
        <strain evidence="3 4">CBS 110553</strain>
    </source>
</reference>
<comment type="caution">
    <text evidence="3">The sequence shown here is derived from an EMBL/GenBank/DDBJ whole genome shotgun (WGS) entry which is preliminary data.</text>
</comment>
<evidence type="ECO:0000256" key="2">
    <source>
        <dbReference type="SAM" id="SignalP"/>
    </source>
</evidence>
<dbReference type="RefSeq" id="XP_007740547.1">
    <property type="nucleotide sequence ID" value="XM_007742357.1"/>
</dbReference>
<dbReference type="EMBL" id="AMGX01000002">
    <property type="protein sequence ID" value="EXJ75045.1"/>
    <property type="molecule type" value="Genomic_DNA"/>
</dbReference>
<dbReference type="OrthoDB" id="5406216at2759"/>
<evidence type="ECO:0000256" key="1">
    <source>
        <dbReference type="SAM" id="MobiDB-lite"/>
    </source>
</evidence>